<evidence type="ECO:0000313" key="1">
    <source>
        <dbReference type="EMBL" id="PJC92346.1"/>
    </source>
</evidence>
<keyword evidence="2" id="KW-1185">Reference proteome</keyword>
<dbReference type="Proteomes" id="UP000232060">
    <property type="component" value="Unassembled WGS sequence"/>
</dbReference>
<dbReference type="Pfam" id="PF10973">
    <property type="entry name" value="DUF2799"/>
    <property type="match status" value="1"/>
</dbReference>
<evidence type="ECO:0008006" key="3">
    <source>
        <dbReference type="Google" id="ProtNLM"/>
    </source>
</evidence>
<gene>
    <name evidence="1" type="ORF">CUC44_15195</name>
</gene>
<protein>
    <recommendedName>
        <fullName evidence="3">DUF2799 domain-containing protein</fullName>
    </recommendedName>
</protein>
<dbReference type="OrthoDB" id="5917215at2"/>
<sequence>MNMRLLVITVCATLLGGCVSNSDDPCEKVWSDVGEADGKLGFAADRVEFHQTQCGDKVDVAMWQQGRQKGLAWYCRPEHLYLAGRSGEEYRGVCPNDVQARRLFEQGRQGWTDQ</sequence>
<accession>A0A2M8H707</accession>
<dbReference type="InterPro" id="IPR021242">
    <property type="entry name" value="DUF2799"/>
</dbReference>
<organism evidence="1 2">
    <name type="scientific">Aeromonas lusitana</name>
    <dbReference type="NCBI Taxonomy" id="931529"/>
    <lineage>
        <taxon>Bacteria</taxon>
        <taxon>Pseudomonadati</taxon>
        <taxon>Pseudomonadota</taxon>
        <taxon>Gammaproteobacteria</taxon>
        <taxon>Aeromonadales</taxon>
        <taxon>Aeromonadaceae</taxon>
        <taxon>Aeromonas</taxon>
    </lineage>
</organism>
<dbReference type="PROSITE" id="PS51257">
    <property type="entry name" value="PROKAR_LIPOPROTEIN"/>
    <property type="match status" value="1"/>
</dbReference>
<dbReference type="EMBL" id="PGCP01000024">
    <property type="protein sequence ID" value="PJC92346.1"/>
    <property type="molecule type" value="Genomic_DNA"/>
</dbReference>
<name>A0A2M8H707_9GAMM</name>
<dbReference type="AlphaFoldDB" id="A0A2M8H707"/>
<proteinExistence type="predicted"/>
<evidence type="ECO:0000313" key="2">
    <source>
        <dbReference type="Proteomes" id="UP000232060"/>
    </source>
</evidence>
<reference evidence="1 2" key="1">
    <citation type="submission" date="2017-11" db="EMBL/GenBank/DDBJ databases">
        <title>Draft genome sequence of environmental isolate Aeromonas lusitania sp. nov. MDC 2473.</title>
        <authorList>
            <person name="Colston S.M."/>
            <person name="Navarro A."/>
            <person name="Martinez-Murcia A.J."/>
            <person name="Graf J."/>
        </authorList>
    </citation>
    <scope>NUCLEOTIDE SEQUENCE [LARGE SCALE GENOMIC DNA]</scope>
    <source>
        <strain evidence="1 2">MDC 2473</strain>
    </source>
</reference>
<comment type="caution">
    <text evidence="1">The sequence shown here is derived from an EMBL/GenBank/DDBJ whole genome shotgun (WGS) entry which is preliminary data.</text>
</comment>